<dbReference type="AlphaFoldDB" id="A0AAV3ZYT5"/>
<evidence type="ECO:0000313" key="1">
    <source>
        <dbReference type="EMBL" id="GFN99726.1"/>
    </source>
</evidence>
<dbReference type="Proteomes" id="UP000735302">
    <property type="component" value="Unassembled WGS sequence"/>
</dbReference>
<organism evidence="1 2">
    <name type="scientific">Plakobranchus ocellatus</name>
    <dbReference type="NCBI Taxonomy" id="259542"/>
    <lineage>
        <taxon>Eukaryota</taxon>
        <taxon>Metazoa</taxon>
        <taxon>Spiralia</taxon>
        <taxon>Lophotrochozoa</taxon>
        <taxon>Mollusca</taxon>
        <taxon>Gastropoda</taxon>
        <taxon>Heterobranchia</taxon>
        <taxon>Euthyneura</taxon>
        <taxon>Panpulmonata</taxon>
        <taxon>Sacoglossa</taxon>
        <taxon>Placobranchoidea</taxon>
        <taxon>Plakobranchidae</taxon>
        <taxon>Plakobranchus</taxon>
    </lineage>
</organism>
<accession>A0AAV3ZYT5</accession>
<protein>
    <submittedName>
        <fullName evidence="1">Craniofacial development protein 2-like</fullName>
    </submittedName>
</protein>
<evidence type="ECO:0000313" key="2">
    <source>
        <dbReference type="Proteomes" id="UP000735302"/>
    </source>
</evidence>
<gene>
    <name evidence="1" type="ORF">PoB_002623200</name>
</gene>
<keyword evidence="2" id="KW-1185">Reference proteome</keyword>
<proteinExistence type="predicted"/>
<sequence length="135" mass="15159">MYASSSDSEDVEVETFYEEIQKAKGYLKSQDIIIVMGDFKAKVGDERIEDVVGPRGIGTVNENGSRPIEWCQINEFTSQILGIKITLGDSRLGRALGIEVENIFQPHSETIPKRRQNINITVGTRQCFRSYSSNV</sequence>
<dbReference type="EMBL" id="BLXT01003024">
    <property type="protein sequence ID" value="GFN99726.1"/>
    <property type="molecule type" value="Genomic_DNA"/>
</dbReference>
<reference evidence="1 2" key="1">
    <citation type="journal article" date="2021" name="Elife">
        <title>Chloroplast acquisition without the gene transfer in kleptoplastic sea slugs, Plakobranchus ocellatus.</title>
        <authorList>
            <person name="Maeda T."/>
            <person name="Takahashi S."/>
            <person name="Yoshida T."/>
            <person name="Shimamura S."/>
            <person name="Takaki Y."/>
            <person name="Nagai Y."/>
            <person name="Toyoda A."/>
            <person name="Suzuki Y."/>
            <person name="Arimoto A."/>
            <person name="Ishii H."/>
            <person name="Satoh N."/>
            <person name="Nishiyama T."/>
            <person name="Hasebe M."/>
            <person name="Maruyama T."/>
            <person name="Minagawa J."/>
            <person name="Obokata J."/>
            <person name="Shigenobu S."/>
        </authorList>
    </citation>
    <scope>NUCLEOTIDE SEQUENCE [LARGE SCALE GENOMIC DNA]</scope>
</reference>
<name>A0AAV3ZYT5_9GAST</name>
<comment type="caution">
    <text evidence="1">The sequence shown here is derived from an EMBL/GenBank/DDBJ whole genome shotgun (WGS) entry which is preliminary data.</text>
</comment>